<comment type="caution">
    <text evidence="2">The sequence shown here is derived from an EMBL/GenBank/DDBJ whole genome shotgun (WGS) entry which is preliminary data.</text>
</comment>
<sequence length="122" mass="13233">MAGPQGKCPFIVAIRHSPDGGLGNVDDGWQNHDAQKNRGGEHTLAAPKERPHEGHQHHKAKEAINDGRNAGHQGNGGAQQSVYPFGGKTRHINSRQDAQRHAHKDGAGRHIQAPYNHRCDAV</sequence>
<evidence type="ECO:0000313" key="2">
    <source>
        <dbReference type="EMBL" id="MPN60965.1"/>
    </source>
</evidence>
<gene>
    <name evidence="2" type="ORF">SDC9_208698</name>
</gene>
<organism evidence="2">
    <name type="scientific">bioreactor metagenome</name>
    <dbReference type="NCBI Taxonomy" id="1076179"/>
    <lineage>
        <taxon>unclassified sequences</taxon>
        <taxon>metagenomes</taxon>
        <taxon>ecological metagenomes</taxon>
    </lineage>
</organism>
<feature type="compositionally biased region" description="Basic and acidic residues" evidence="1">
    <location>
        <begin position="29"/>
        <end position="54"/>
    </location>
</feature>
<feature type="region of interest" description="Disordered" evidence="1">
    <location>
        <begin position="15"/>
        <end position="122"/>
    </location>
</feature>
<accession>A0A645JB91</accession>
<dbReference type="AlphaFoldDB" id="A0A645JB91"/>
<dbReference type="EMBL" id="VSSQ01136931">
    <property type="protein sequence ID" value="MPN60965.1"/>
    <property type="molecule type" value="Genomic_DNA"/>
</dbReference>
<feature type="compositionally biased region" description="Basic and acidic residues" evidence="1">
    <location>
        <begin position="97"/>
        <end position="108"/>
    </location>
</feature>
<reference evidence="2" key="1">
    <citation type="submission" date="2019-08" db="EMBL/GenBank/DDBJ databases">
        <authorList>
            <person name="Kucharzyk K."/>
            <person name="Murdoch R.W."/>
            <person name="Higgins S."/>
            <person name="Loffler F."/>
        </authorList>
    </citation>
    <scope>NUCLEOTIDE SEQUENCE</scope>
</reference>
<name>A0A645JB91_9ZZZZ</name>
<evidence type="ECO:0000256" key="1">
    <source>
        <dbReference type="SAM" id="MobiDB-lite"/>
    </source>
</evidence>
<protein>
    <submittedName>
        <fullName evidence="2">Uncharacterized protein</fullName>
    </submittedName>
</protein>
<proteinExistence type="predicted"/>